<feature type="domain" description="Obg" evidence="6">
    <location>
        <begin position="5"/>
        <end position="284"/>
    </location>
</feature>
<comment type="similarity">
    <text evidence="1">Belongs to the TRAFAC class OBG-HflX-like GTPase superfamily. OBG GTPase family.</text>
</comment>
<dbReference type="EMBL" id="KZ819605">
    <property type="protein sequence ID" value="PWN32592.1"/>
    <property type="molecule type" value="Genomic_DNA"/>
</dbReference>
<dbReference type="RefSeq" id="XP_025352894.1">
    <property type="nucleotide sequence ID" value="XM_025497392.1"/>
</dbReference>
<evidence type="ECO:0000313" key="7">
    <source>
        <dbReference type="EMBL" id="PWN32592.1"/>
    </source>
</evidence>
<dbReference type="GO" id="GO:0042254">
    <property type="term" value="P:ribosome biogenesis"/>
    <property type="evidence" value="ECO:0007669"/>
    <property type="project" value="UniProtKB-UniRule"/>
</dbReference>
<dbReference type="FunCoup" id="A0A316V557">
    <property type="interactions" value="336"/>
</dbReference>
<dbReference type="InterPro" id="IPR036726">
    <property type="entry name" value="GTP1_OBG_dom_sf"/>
</dbReference>
<dbReference type="Pfam" id="PF01018">
    <property type="entry name" value="GTP1_OBG"/>
    <property type="match status" value="2"/>
</dbReference>
<keyword evidence="2" id="KW-0547">Nucleotide-binding</keyword>
<dbReference type="PROSITE" id="PS51710">
    <property type="entry name" value="G_OBG"/>
    <property type="match status" value="1"/>
</dbReference>
<dbReference type="SUPFAM" id="SSF82051">
    <property type="entry name" value="Obg GTP-binding protein N-terminal domain"/>
    <property type="match status" value="1"/>
</dbReference>
<evidence type="ECO:0000313" key="8">
    <source>
        <dbReference type="Proteomes" id="UP000245771"/>
    </source>
</evidence>
<dbReference type="InterPro" id="IPR014100">
    <property type="entry name" value="GTP-bd_Obg/CgtA"/>
</dbReference>
<dbReference type="InterPro" id="IPR027417">
    <property type="entry name" value="P-loop_NTPase"/>
</dbReference>
<dbReference type="Proteomes" id="UP000245771">
    <property type="component" value="Unassembled WGS sequence"/>
</dbReference>
<dbReference type="Gene3D" id="2.70.210.12">
    <property type="entry name" value="GTP1/OBG domain"/>
    <property type="match status" value="1"/>
</dbReference>
<dbReference type="InterPro" id="IPR045086">
    <property type="entry name" value="OBG_GTPase"/>
</dbReference>
<evidence type="ECO:0000259" key="5">
    <source>
        <dbReference type="PROSITE" id="PS51710"/>
    </source>
</evidence>
<evidence type="ECO:0000256" key="4">
    <source>
        <dbReference type="SAM" id="MobiDB-lite"/>
    </source>
</evidence>
<organism evidence="7 8">
    <name type="scientific">Meira miltonrushii</name>
    <dbReference type="NCBI Taxonomy" id="1280837"/>
    <lineage>
        <taxon>Eukaryota</taxon>
        <taxon>Fungi</taxon>
        <taxon>Dikarya</taxon>
        <taxon>Basidiomycota</taxon>
        <taxon>Ustilaginomycotina</taxon>
        <taxon>Exobasidiomycetes</taxon>
        <taxon>Exobasidiales</taxon>
        <taxon>Brachybasidiaceae</taxon>
        <taxon>Meira</taxon>
    </lineage>
</organism>
<gene>
    <name evidence="7" type="ORF">FA14DRAFT_149187</name>
</gene>
<proteinExistence type="inferred from homology"/>
<keyword evidence="3" id="KW-0342">GTP-binding</keyword>
<evidence type="ECO:0000256" key="1">
    <source>
        <dbReference type="ARBA" id="ARBA00007699"/>
    </source>
</evidence>
<accession>A0A316V557</accession>
<dbReference type="PANTHER" id="PTHR11702">
    <property type="entry name" value="DEVELOPMENTALLY REGULATED GTP-BINDING PROTEIN-RELATED"/>
    <property type="match status" value="1"/>
</dbReference>
<dbReference type="CDD" id="cd01898">
    <property type="entry name" value="Obg"/>
    <property type="match status" value="1"/>
</dbReference>
<dbReference type="InterPro" id="IPR006073">
    <property type="entry name" value="GTP-bd"/>
</dbReference>
<sequence>MQKNPTHADSLQIRVKGGQGGDGCVAFAREKFNPYGPPSGSDGGNGGGIAIQADPSMQSLARIPGQFIGDRGEHGSGDWQAGKQGMDKIIYVPIGTVVQIVPTEVAEEHNRKQYEALLKRKFRSAYMRKRRVKMPQVQDVDGEDFTPEQLREQRDSEVEEEEADDEYEDLTKREKKQQKFIDIDEVADSESDIRALGRSFREAERRLAFRLLDADVAQQEIGDTDVISFDITQEMDTPKTIVAGGKGGLGNAYFASSAKNRSPTLATRGSSGEEAIVHLEWKFKGDVGLIGLPNAGKSTFLKSVCATGDNVRIANYAFTTLTPNVGVVRLGEQSLLGIDEGPIVETQEETDVTQKKPVRSRFGSDETSRFILQDLPGLVEGASDNRGLGHDFLKHIERCLALYYVVDVSSTAEAPWDDVRLVFDELEKYREGLSEKVQGIVANKCDALDVDGGDGEARTKLLKLREEVNTIHGRPVPVWNVSAKHRMGVERVARAMDKAVKAQREKSKAQSNVF</sequence>
<dbReference type="GO" id="GO:0005525">
    <property type="term" value="F:GTP binding"/>
    <property type="evidence" value="ECO:0007669"/>
    <property type="project" value="UniProtKB-KW"/>
</dbReference>
<dbReference type="OrthoDB" id="347018at2759"/>
<keyword evidence="8" id="KW-1185">Reference proteome</keyword>
<dbReference type="InParanoid" id="A0A316V557"/>
<dbReference type="SUPFAM" id="SSF52540">
    <property type="entry name" value="P-loop containing nucleoside triphosphate hydrolases"/>
    <property type="match status" value="1"/>
</dbReference>
<dbReference type="Pfam" id="PF01926">
    <property type="entry name" value="MMR_HSR1"/>
    <property type="match status" value="1"/>
</dbReference>
<feature type="domain" description="OBG-type G" evidence="5">
    <location>
        <begin position="285"/>
        <end position="501"/>
    </location>
</feature>
<dbReference type="AlphaFoldDB" id="A0A316V557"/>
<feature type="compositionally biased region" description="Acidic residues" evidence="4">
    <location>
        <begin position="157"/>
        <end position="168"/>
    </location>
</feature>
<protein>
    <submittedName>
        <fullName evidence="7">GTP-binding protein Obg/CgtA</fullName>
    </submittedName>
</protein>
<dbReference type="Gene3D" id="3.40.50.300">
    <property type="entry name" value="P-loop containing nucleotide triphosphate hydrolases"/>
    <property type="match status" value="1"/>
</dbReference>
<dbReference type="PIRSF" id="PIRSF002401">
    <property type="entry name" value="GTP_bd_Obg/CgtA"/>
    <property type="match status" value="1"/>
</dbReference>
<dbReference type="PROSITE" id="PS51883">
    <property type="entry name" value="OBG"/>
    <property type="match status" value="1"/>
</dbReference>
<evidence type="ECO:0000259" key="6">
    <source>
        <dbReference type="PROSITE" id="PS51883"/>
    </source>
</evidence>
<evidence type="ECO:0000256" key="3">
    <source>
        <dbReference type="ARBA" id="ARBA00023134"/>
    </source>
</evidence>
<dbReference type="STRING" id="1280837.A0A316V557"/>
<dbReference type="GO" id="GO:0005739">
    <property type="term" value="C:mitochondrion"/>
    <property type="evidence" value="ECO:0007669"/>
    <property type="project" value="TreeGrafter"/>
</dbReference>
<reference evidence="7 8" key="1">
    <citation type="journal article" date="2018" name="Mol. Biol. Evol.">
        <title>Broad Genomic Sampling Reveals a Smut Pathogenic Ancestry of the Fungal Clade Ustilaginomycotina.</title>
        <authorList>
            <person name="Kijpornyongpan T."/>
            <person name="Mondo S.J."/>
            <person name="Barry K."/>
            <person name="Sandor L."/>
            <person name="Lee J."/>
            <person name="Lipzen A."/>
            <person name="Pangilinan J."/>
            <person name="LaButti K."/>
            <person name="Hainaut M."/>
            <person name="Henrissat B."/>
            <person name="Grigoriev I.V."/>
            <person name="Spatafora J.W."/>
            <person name="Aime M.C."/>
        </authorList>
    </citation>
    <scope>NUCLEOTIDE SEQUENCE [LARGE SCALE GENOMIC DNA]</scope>
    <source>
        <strain evidence="7 8">MCA 3882</strain>
    </source>
</reference>
<feature type="region of interest" description="Disordered" evidence="4">
    <location>
        <begin position="133"/>
        <end position="174"/>
    </location>
</feature>
<dbReference type="GeneID" id="37019173"/>
<dbReference type="InterPro" id="IPR006169">
    <property type="entry name" value="GTP1_OBG_dom"/>
</dbReference>
<dbReference type="PANTHER" id="PTHR11702:SF31">
    <property type="entry name" value="MITOCHONDRIAL RIBOSOME-ASSOCIATED GTPASE 2"/>
    <property type="match status" value="1"/>
</dbReference>
<dbReference type="InterPro" id="IPR031167">
    <property type="entry name" value="G_OBG"/>
</dbReference>
<dbReference type="GO" id="GO:0003924">
    <property type="term" value="F:GTPase activity"/>
    <property type="evidence" value="ECO:0007669"/>
    <property type="project" value="InterPro"/>
</dbReference>
<evidence type="ECO:0000256" key="2">
    <source>
        <dbReference type="ARBA" id="ARBA00022741"/>
    </source>
</evidence>
<name>A0A316V557_9BASI</name>